<sequence>MALKKEHNQDSERQTLFRVLLFSTDKQTLLKRNQIMSFKVKGQIEQLLPVVTGTSNRGEWRKQEFVIQTDEQYPKKICFTLFNDKINLLEGFNANMEVEVSFSVESREYNGRWFHNVNAYRIDKANAEPEGFNPPPFNENDIPPEAEDDGGDLPF</sequence>
<proteinExistence type="predicted"/>
<gene>
    <name evidence="2" type="ORF">PbJCM13498_23680</name>
</gene>
<dbReference type="InterPro" id="IPR021474">
    <property type="entry name" value="DUF3127"/>
</dbReference>
<accession>A0A5M4B041</accession>
<organism evidence="2 3">
    <name type="scientific">Prolixibacter bellariivorans</name>
    <dbReference type="NCBI Taxonomy" id="314319"/>
    <lineage>
        <taxon>Bacteria</taxon>
        <taxon>Pseudomonadati</taxon>
        <taxon>Bacteroidota</taxon>
        <taxon>Bacteroidia</taxon>
        <taxon>Marinilabiliales</taxon>
        <taxon>Prolixibacteraceae</taxon>
        <taxon>Prolixibacter</taxon>
    </lineage>
</organism>
<evidence type="ECO:0000313" key="2">
    <source>
        <dbReference type="EMBL" id="GET33505.1"/>
    </source>
</evidence>
<keyword evidence="3" id="KW-1185">Reference proteome</keyword>
<evidence type="ECO:0000256" key="1">
    <source>
        <dbReference type="SAM" id="MobiDB-lite"/>
    </source>
</evidence>
<evidence type="ECO:0000313" key="3">
    <source>
        <dbReference type="Proteomes" id="UP000391834"/>
    </source>
</evidence>
<name>A0A5M4B041_9BACT</name>
<dbReference type="Pfam" id="PF11325">
    <property type="entry name" value="DUF3127"/>
    <property type="match status" value="1"/>
</dbReference>
<feature type="region of interest" description="Disordered" evidence="1">
    <location>
        <begin position="126"/>
        <end position="155"/>
    </location>
</feature>
<comment type="caution">
    <text evidence="2">The sequence shown here is derived from an EMBL/GenBank/DDBJ whole genome shotgun (WGS) entry which is preliminary data.</text>
</comment>
<protein>
    <recommendedName>
        <fullName evidence="4">DUF3127 domain-containing protein</fullName>
    </recommendedName>
</protein>
<dbReference type="EMBL" id="BLAX01000001">
    <property type="protein sequence ID" value="GET33505.1"/>
    <property type="molecule type" value="Genomic_DNA"/>
</dbReference>
<evidence type="ECO:0008006" key="4">
    <source>
        <dbReference type="Google" id="ProtNLM"/>
    </source>
</evidence>
<dbReference type="AlphaFoldDB" id="A0A5M4B041"/>
<feature type="compositionally biased region" description="Acidic residues" evidence="1">
    <location>
        <begin position="142"/>
        <end position="155"/>
    </location>
</feature>
<reference evidence="2 3" key="1">
    <citation type="submission" date="2019-10" db="EMBL/GenBank/DDBJ databases">
        <title>Prolixibacter strains distinguished by the presence of nitrate reductase genes were adept at nitrate-dependent anaerobic corrosion of metallic iron and carbon steel.</title>
        <authorList>
            <person name="Iino T."/>
            <person name="Shono N."/>
            <person name="Ito K."/>
            <person name="Nakamura R."/>
            <person name="Sueoka K."/>
            <person name="Harayama S."/>
            <person name="Ohkuma M."/>
        </authorList>
    </citation>
    <scope>NUCLEOTIDE SEQUENCE [LARGE SCALE GENOMIC DNA]</scope>
    <source>
        <strain evidence="2 3">JCM 13498</strain>
    </source>
</reference>
<dbReference type="Proteomes" id="UP000391834">
    <property type="component" value="Unassembled WGS sequence"/>
</dbReference>